<organism evidence="2 3">
    <name type="scientific">Cordylochernes scorpioides</name>
    <dbReference type="NCBI Taxonomy" id="51811"/>
    <lineage>
        <taxon>Eukaryota</taxon>
        <taxon>Metazoa</taxon>
        <taxon>Ecdysozoa</taxon>
        <taxon>Arthropoda</taxon>
        <taxon>Chelicerata</taxon>
        <taxon>Arachnida</taxon>
        <taxon>Pseudoscorpiones</taxon>
        <taxon>Cheliferoidea</taxon>
        <taxon>Chernetidae</taxon>
        <taxon>Cordylochernes</taxon>
    </lineage>
</organism>
<accession>A0ABY6JY58</accession>
<reference evidence="2 3" key="1">
    <citation type="submission" date="2022-01" db="EMBL/GenBank/DDBJ databases">
        <title>A chromosomal length assembly of Cordylochernes scorpioides.</title>
        <authorList>
            <person name="Zeh D."/>
            <person name="Zeh J."/>
        </authorList>
    </citation>
    <scope>NUCLEOTIDE SEQUENCE [LARGE SCALE GENOMIC DNA]</scope>
    <source>
        <strain evidence="2">IN4F17</strain>
        <tissue evidence="2">Whole Body</tissue>
    </source>
</reference>
<dbReference type="InterPro" id="IPR015915">
    <property type="entry name" value="Kelch-typ_b-propeller"/>
</dbReference>
<dbReference type="Proteomes" id="UP001235939">
    <property type="component" value="Chromosome 01"/>
</dbReference>
<dbReference type="InterPro" id="IPR006652">
    <property type="entry name" value="Kelch_1"/>
</dbReference>
<protein>
    <submittedName>
        <fullName evidence="2">KLHL10</fullName>
    </submittedName>
</protein>
<proteinExistence type="predicted"/>
<gene>
    <name evidence="2" type="ORF">LAZ67_1005148</name>
</gene>
<dbReference type="Gene3D" id="2.120.10.80">
    <property type="entry name" value="Kelch-type beta propeller"/>
    <property type="match status" value="1"/>
</dbReference>
<keyword evidence="3" id="KW-1185">Reference proteome</keyword>
<name>A0ABY6JY58_9ARAC</name>
<dbReference type="Pfam" id="PF01344">
    <property type="entry name" value="Kelch_1"/>
    <property type="match status" value="1"/>
</dbReference>
<evidence type="ECO:0000313" key="3">
    <source>
        <dbReference type="Proteomes" id="UP001235939"/>
    </source>
</evidence>
<dbReference type="SUPFAM" id="SSF117281">
    <property type="entry name" value="Kelch motif"/>
    <property type="match status" value="1"/>
</dbReference>
<keyword evidence="1" id="KW-0880">Kelch repeat</keyword>
<sequence>MRDSNLGRDCQNLTDVDAGEWYDALHDRWQEIPDMITPRSNFAVDVVENSLMVIGGFNGKPCSNIYHDSLLIK</sequence>
<evidence type="ECO:0000313" key="2">
    <source>
        <dbReference type="EMBL" id="UYV61521.1"/>
    </source>
</evidence>
<evidence type="ECO:0000256" key="1">
    <source>
        <dbReference type="ARBA" id="ARBA00022441"/>
    </source>
</evidence>
<dbReference type="EMBL" id="CP092863">
    <property type="protein sequence ID" value="UYV61521.1"/>
    <property type="molecule type" value="Genomic_DNA"/>
</dbReference>